<dbReference type="SUPFAM" id="SSF52087">
    <property type="entry name" value="CRAL/TRIO domain"/>
    <property type="match status" value="2"/>
</dbReference>
<accession>A0AA88WT52</accession>
<dbReference type="CDD" id="cd00170">
    <property type="entry name" value="SEC14"/>
    <property type="match status" value="1"/>
</dbReference>
<evidence type="ECO:0000313" key="2">
    <source>
        <dbReference type="EMBL" id="KAK3033492.1"/>
    </source>
</evidence>
<sequence>MALRLHQPLVYPFSVPTWPHNSGKIRSLSARNCASLHTNDSCKIVVEVKEKLAKDHYDLPVGRNGRDDEDMILWFLKDRKFCVEDAVLKLTKAIKWRQEFGVSQLSEESLKNAAETGKAYMHEFLDVNDRPVLIVEAAKHFPGMQDPSEDEKLCVFLIERALRELPDGKEEILVIMDLRGFGTKNADLKFLTFLPTSKLPASNGHEGASLWCLWWFSEMESWFQVLGAGFGCFDNSSCHEFDVLYSYYPRRLGQVLFVEAPFVFKPIWQLVKPLLKSYASLVRILYAAHTLY</sequence>
<protein>
    <recommendedName>
        <fullName evidence="1">CRAL-TRIO domain-containing protein</fullName>
    </recommendedName>
</protein>
<dbReference type="PANTHER" id="PTHR47556">
    <property type="entry name" value="SEC14P-LIKE PHOSPHATIDYLINOSITOL TRANSFER FAMILY PROTEIN"/>
    <property type="match status" value="1"/>
</dbReference>
<dbReference type="AlphaFoldDB" id="A0AA88WT52"/>
<feature type="domain" description="CRAL-TRIO" evidence="1">
    <location>
        <begin position="107"/>
        <end position="292"/>
    </location>
</feature>
<dbReference type="Pfam" id="PF00650">
    <property type="entry name" value="CRAL_TRIO"/>
    <property type="match status" value="2"/>
</dbReference>
<evidence type="ECO:0000313" key="3">
    <source>
        <dbReference type="Proteomes" id="UP001188597"/>
    </source>
</evidence>
<dbReference type="InterPro" id="IPR001251">
    <property type="entry name" value="CRAL-TRIO_dom"/>
</dbReference>
<dbReference type="Gene3D" id="3.40.525.10">
    <property type="entry name" value="CRAL-TRIO lipid binding domain"/>
    <property type="match status" value="2"/>
</dbReference>
<evidence type="ECO:0000259" key="1">
    <source>
        <dbReference type="PROSITE" id="PS50191"/>
    </source>
</evidence>
<keyword evidence="3" id="KW-1185">Reference proteome</keyword>
<dbReference type="SUPFAM" id="SSF46938">
    <property type="entry name" value="CRAL/TRIO N-terminal domain"/>
    <property type="match status" value="1"/>
</dbReference>
<dbReference type="Proteomes" id="UP001188597">
    <property type="component" value="Unassembled WGS sequence"/>
</dbReference>
<gene>
    <name evidence="2" type="ORF">RJ639_032721</name>
</gene>
<comment type="caution">
    <text evidence="2">The sequence shown here is derived from an EMBL/GenBank/DDBJ whole genome shotgun (WGS) entry which is preliminary data.</text>
</comment>
<dbReference type="InterPro" id="IPR036273">
    <property type="entry name" value="CRAL/TRIO_N_dom_sf"/>
</dbReference>
<reference evidence="2" key="1">
    <citation type="submission" date="2022-12" db="EMBL/GenBank/DDBJ databases">
        <title>Draft genome assemblies for two species of Escallonia (Escalloniales).</title>
        <authorList>
            <person name="Chanderbali A."/>
            <person name="Dervinis C."/>
            <person name="Anghel I."/>
            <person name="Soltis D."/>
            <person name="Soltis P."/>
            <person name="Zapata F."/>
        </authorList>
    </citation>
    <scope>NUCLEOTIDE SEQUENCE</scope>
    <source>
        <strain evidence="2">UCBG64.0493</strain>
        <tissue evidence="2">Leaf</tissue>
    </source>
</reference>
<name>A0AA88WT52_9ASTE</name>
<dbReference type="InterPro" id="IPR036865">
    <property type="entry name" value="CRAL-TRIO_dom_sf"/>
</dbReference>
<dbReference type="PROSITE" id="PS50191">
    <property type="entry name" value="CRAL_TRIO"/>
    <property type="match status" value="1"/>
</dbReference>
<dbReference type="PANTHER" id="PTHR47556:SF1">
    <property type="entry name" value="SEC14P-LIKE PHOSPHATIDYLINOSITOL TRANSFER FAMILY PROTEIN"/>
    <property type="match status" value="1"/>
</dbReference>
<proteinExistence type="predicted"/>
<organism evidence="2 3">
    <name type="scientific">Escallonia herrerae</name>
    <dbReference type="NCBI Taxonomy" id="1293975"/>
    <lineage>
        <taxon>Eukaryota</taxon>
        <taxon>Viridiplantae</taxon>
        <taxon>Streptophyta</taxon>
        <taxon>Embryophyta</taxon>
        <taxon>Tracheophyta</taxon>
        <taxon>Spermatophyta</taxon>
        <taxon>Magnoliopsida</taxon>
        <taxon>eudicotyledons</taxon>
        <taxon>Gunneridae</taxon>
        <taxon>Pentapetalae</taxon>
        <taxon>asterids</taxon>
        <taxon>campanulids</taxon>
        <taxon>Escalloniales</taxon>
        <taxon>Escalloniaceae</taxon>
        <taxon>Escallonia</taxon>
    </lineage>
</organism>
<dbReference type="EMBL" id="JAVXUP010000232">
    <property type="protein sequence ID" value="KAK3033492.1"/>
    <property type="molecule type" value="Genomic_DNA"/>
</dbReference>